<dbReference type="AlphaFoldDB" id="A0A1H9EBW1"/>
<dbReference type="PANTHER" id="PTHR38690:SF1">
    <property type="entry name" value="PROTEASE"/>
    <property type="match status" value="1"/>
</dbReference>
<protein>
    <submittedName>
        <fullName evidence="2">TIGR02099 family protein</fullName>
    </submittedName>
</protein>
<dbReference type="Proteomes" id="UP000199496">
    <property type="component" value="Unassembled WGS sequence"/>
</dbReference>
<dbReference type="STRING" id="867345.SAMN05421693_12119"/>
<dbReference type="OrthoDB" id="9762238at2"/>
<feature type="domain" description="YhdP central" evidence="1">
    <location>
        <begin position="12"/>
        <end position="1266"/>
    </location>
</feature>
<dbReference type="RefSeq" id="WP_090207908.1">
    <property type="nucleotide sequence ID" value="NZ_FOFO01000021.1"/>
</dbReference>
<reference evidence="2 3" key="1">
    <citation type="submission" date="2016-10" db="EMBL/GenBank/DDBJ databases">
        <authorList>
            <person name="de Groot N.N."/>
        </authorList>
    </citation>
    <scope>NUCLEOTIDE SEQUENCE [LARGE SCALE GENOMIC DNA]</scope>
    <source>
        <strain evidence="2 3">B7-7</strain>
    </source>
</reference>
<dbReference type="InterPro" id="IPR025263">
    <property type="entry name" value="YhdP_central"/>
</dbReference>
<gene>
    <name evidence="2" type="ORF">SAMN05421693_12119</name>
</gene>
<name>A0A1H9EBW1_9GAMM</name>
<evidence type="ECO:0000313" key="2">
    <source>
        <dbReference type="EMBL" id="SEQ23256.1"/>
    </source>
</evidence>
<dbReference type="InterPro" id="IPR011836">
    <property type="entry name" value="YhdP"/>
</dbReference>
<dbReference type="PANTHER" id="PTHR38690">
    <property type="entry name" value="PROTEASE-RELATED"/>
    <property type="match status" value="1"/>
</dbReference>
<dbReference type="NCBIfam" id="TIGR02099">
    <property type="entry name" value="YhdP family protein"/>
    <property type="match status" value="1"/>
</dbReference>
<dbReference type="Pfam" id="PF13116">
    <property type="entry name" value="YhdP"/>
    <property type="match status" value="1"/>
</dbReference>
<accession>A0A1H9EBW1</accession>
<organism evidence="2 3">
    <name type="scientific">Ectothiorhodospira magna</name>
    <dbReference type="NCBI Taxonomy" id="867345"/>
    <lineage>
        <taxon>Bacteria</taxon>
        <taxon>Pseudomonadati</taxon>
        <taxon>Pseudomonadota</taxon>
        <taxon>Gammaproteobacteria</taxon>
        <taxon>Chromatiales</taxon>
        <taxon>Ectothiorhodospiraceae</taxon>
        <taxon>Ectothiorhodospira</taxon>
    </lineage>
</organism>
<evidence type="ECO:0000313" key="3">
    <source>
        <dbReference type="Proteomes" id="UP000199496"/>
    </source>
</evidence>
<proteinExistence type="predicted"/>
<dbReference type="EMBL" id="FOFO01000021">
    <property type="protein sequence ID" value="SEQ23256.1"/>
    <property type="molecule type" value="Genomic_DNA"/>
</dbReference>
<sequence>MLKPALAASPRILIIGLLLLATVVAGLRLGTPLLDGLRSPLERLLSQQSGQQVTVGALQVRWRILSPRITVSDVRIHDAAGEGPMLAVDHLDLGLAPWRSLQQGRLVLGHLQVRGADLHLLRDDSGRVRVRGAEGLPTRRDDTTEALPVDLLALAVGRAFTLSESRLRWEDRQLGMDYQFDDLNLDIAVEAGQVRLAGDVFLPATLGHSFRLGMNLHHGGQWDDWSGDTFIEADGLNLAGLPEEIRATLGLDRGQLDGQVWLHWQQGEPHRAYLALTVQQLTMTPVPEPGLPTPELETLAGKLLWQARPGGWDLRVDELVVSRQGDPWPPGGLDLSVVAVDEGTQVNVWLDYLRLEDLLPLVLHQPWLRQTLQPGLPTLVELAPRGILTATRLGLVIPDDGEPRFVADGRFQGGAVAPWGPGPGVSGAAGAFSFAETGGELWLDSTALEVSWPDQFPHKLPIDTLQGRVRWLPAPDGHRLALEELVLANADLQLGGQGVIHLGADPEMDLQLVLVDGDGARTSRYLPQGFMPELSRQWLDQAIVDGRITQARLLFRGRFDDFPFRHHEGVFQVMAKVEDGVLDYEPGWPRLEAVSATVMFHNQGLRIDEIQAQVFGAHIDAAQAWIMDLQAPVLGIQGHIRGPLEDYLRFVTASPLAEAQESLLAGISVQGEAGLDIGLHIPLADRDTLTQPDRVRGRLTFMDNQLALADPPLVLEALQGTVEFTEEAALADQLAARFNGAHVTARFHRAPSGALEVHAQGQQPITGLLAPVAPASWLDWLDGSAHWQAQLQVPAAGWSQGLLTLNSDLVGVRSSLPPPLAKIPEAARPLTVRFPLTPTPETPARITLGDHLSLLFTLDSAGALHRGELRLGGQEAVLPEQGWRIRGHLSGLSLDDWRMVFDTLDRSPPADTASQPGALDLHLDRLQFMGRRIDDISLQARREAGQWEAQVASPLMLGRIHWPHQTDAELVVDLEWLDLDQLSGQMAHTAAEPVRPDPASLPPLRLSAQWLMLRSQHFRGLQMNTQTIPGGVQLQRLVLADATGQARGEARGHWIKDDDDAHDTRLQIDLSSDDLGQTLALLGIQPVFRGGHAQLQAALQWPDTPTQVSWAGLTGTGRVQVDEGRLSEVQPGAGRLLGLFSLDLLPRRLALDFRDIFQRGFVFDRLQGHVQLQDGHLYTTDLTVHSPAARVRIQGRTGMVTRDYDQTITVTPSVKGTLPLAGALLGGPVTGLAVFVFDRMLGVGERIDEAARMEYRVTGDWAAPRVEAVARAAQSRAP</sequence>
<keyword evidence="3" id="KW-1185">Reference proteome</keyword>
<evidence type="ECO:0000259" key="1">
    <source>
        <dbReference type="Pfam" id="PF13116"/>
    </source>
</evidence>